<protein>
    <submittedName>
        <fullName evidence="1">Uncharacterized protein</fullName>
    </submittedName>
</protein>
<dbReference type="InterPro" id="IPR021527">
    <property type="entry name" value="DUF2795"/>
</dbReference>
<reference evidence="2" key="1">
    <citation type="journal article" date="2019" name="Int. J. Syst. Evol. Microbiol.">
        <title>The Global Catalogue of Microorganisms (GCM) 10K type strain sequencing project: providing services to taxonomists for standard genome sequencing and annotation.</title>
        <authorList>
            <consortium name="The Broad Institute Genomics Platform"/>
            <consortium name="The Broad Institute Genome Sequencing Center for Infectious Disease"/>
            <person name="Wu L."/>
            <person name="Ma J."/>
        </authorList>
    </citation>
    <scope>NUCLEOTIDE SEQUENCE [LARGE SCALE GENOMIC DNA]</scope>
    <source>
        <strain evidence="2">JCM 11896</strain>
    </source>
</reference>
<proteinExistence type="predicted"/>
<evidence type="ECO:0000313" key="2">
    <source>
        <dbReference type="Proteomes" id="UP001501414"/>
    </source>
</evidence>
<evidence type="ECO:0000313" key="1">
    <source>
        <dbReference type="EMBL" id="GAA1386227.1"/>
    </source>
</evidence>
<keyword evidence="2" id="KW-1185">Reference proteome</keyword>
<sequence length="77" mass="8349">MTAAPLYPGSDDAEHLRYALRHVLAGLALPAQRWQILTHATDWGAPAGLRLRLAALPEGTYRSYEAIVAAALAALRR</sequence>
<accession>A0ABP4IAX1</accession>
<dbReference type="Pfam" id="PF11387">
    <property type="entry name" value="DUF2795"/>
    <property type="match status" value="1"/>
</dbReference>
<name>A0ABP4IAX1_9PSEU</name>
<gene>
    <name evidence="1" type="ORF">GCM10009613_19860</name>
</gene>
<dbReference type="RefSeq" id="WP_344020697.1">
    <property type="nucleotide sequence ID" value="NZ_BAAAJK010000006.1"/>
</dbReference>
<dbReference type="Proteomes" id="UP001501414">
    <property type="component" value="Unassembled WGS sequence"/>
</dbReference>
<organism evidence="1 2">
    <name type="scientific">Pseudonocardia kongjuensis</name>
    <dbReference type="NCBI Taxonomy" id="102227"/>
    <lineage>
        <taxon>Bacteria</taxon>
        <taxon>Bacillati</taxon>
        <taxon>Actinomycetota</taxon>
        <taxon>Actinomycetes</taxon>
        <taxon>Pseudonocardiales</taxon>
        <taxon>Pseudonocardiaceae</taxon>
        <taxon>Pseudonocardia</taxon>
    </lineage>
</organism>
<dbReference type="EMBL" id="BAAAJK010000006">
    <property type="protein sequence ID" value="GAA1386227.1"/>
    <property type="molecule type" value="Genomic_DNA"/>
</dbReference>
<comment type="caution">
    <text evidence="1">The sequence shown here is derived from an EMBL/GenBank/DDBJ whole genome shotgun (WGS) entry which is preliminary data.</text>
</comment>